<protein>
    <submittedName>
        <fullName evidence="1">Uncharacterized protein</fullName>
    </submittedName>
</protein>
<proteinExistence type="predicted"/>
<sequence length="513" mass="55831">MSGEHIERIDTVLVEIEPGTALVFGTPPPGQQVAPFTLLPDFDRKDIQRQVATSIAAGSVAAQAAQAMSEASGLVRLAPETLAAINSGAQPIASGGYNIGVLAGEGGKFSSQVLWAPASAGGTAAVLASVGPAVTLLAIQVQLNEISKISEHTLAQTQQVLGTLRAEQWAELSGLDRAVQQAVSEAMLVGAVSTDIWDNVRAREADLGKQLDLFQKATDSHVRQLGQARDHAKRRDYLIDNGEAILQDAHGAVVALNAWFRYQALRASWVRSRIPEDPSNEVLFDKIVLDARVGHKRSLENIGLLLDALERELWIAHTLPGNRTLPFLGKRKSAREAAEMAADLSEALQAIGAPVRSPRDDVALPSTVCFGDDEAPDALASVLRWRMERDETVEAIAQGRNRLRRRELIVLTSERLLSAQRAEFERHGVFDVDVKVSDIRYVRRRADTSGARLDVVTRDLDRSWGFESTAAASGEFLSFVALLQRHMRVPDAERDGLREHLPPALEAHQLADR</sequence>
<organism evidence="1 2">
    <name type="scientific">Demequina muriae</name>
    <dbReference type="NCBI Taxonomy" id="3051664"/>
    <lineage>
        <taxon>Bacteria</taxon>
        <taxon>Bacillati</taxon>
        <taxon>Actinomycetota</taxon>
        <taxon>Actinomycetes</taxon>
        <taxon>Micrococcales</taxon>
        <taxon>Demequinaceae</taxon>
        <taxon>Demequina</taxon>
    </lineage>
</organism>
<dbReference type="RefSeq" id="WP_301140904.1">
    <property type="nucleotide sequence ID" value="NZ_JAUHQA010000001.1"/>
</dbReference>
<accession>A0ABT8GFK3</accession>
<dbReference type="EMBL" id="JAUHQA010000001">
    <property type="protein sequence ID" value="MDN4479716.1"/>
    <property type="molecule type" value="Genomic_DNA"/>
</dbReference>
<evidence type="ECO:0000313" key="1">
    <source>
        <dbReference type="EMBL" id="MDN4479716.1"/>
    </source>
</evidence>
<reference evidence="1" key="1">
    <citation type="submission" date="2023-06" db="EMBL/GenBank/DDBJ databases">
        <title>Egi l300058.</title>
        <authorList>
            <person name="Gao L."/>
            <person name="Fang B.-Z."/>
            <person name="Li W.-J."/>
        </authorList>
    </citation>
    <scope>NUCLEOTIDE SEQUENCE</scope>
    <source>
        <strain evidence="1">EGI L300058</strain>
    </source>
</reference>
<dbReference type="Proteomes" id="UP001172708">
    <property type="component" value="Unassembled WGS sequence"/>
</dbReference>
<comment type="caution">
    <text evidence="1">The sequence shown here is derived from an EMBL/GenBank/DDBJ whole genome shotgun (WGS) entry which is preliminary data.</text>
</comment>
<keyword evidence="2" id="KW-1185">Reference proteome</keyword>
<evidence type="ECO:0000313" key="2">
    <source>
        <dbReference type="Proteomes" id="UP001172708"/>
    </source>
</evidence>
<name>A0ABT8GFK3_9MICO</name>
<gene>
    <name evidence="1" type="ORF">QQX02_02085</name>
</gene>